<dbReference type="Gene3D" id="1.10.460.10">
    <property type="entry name" value="Topoisomerase I, domain 2"/>
    <property type="match status" value="1"/>
</dbReference>
<feature type="domain" description="Topo IA-type catalytic" evidence="2">
    <location>
        <begin position="1"/>
        <end position="115"/>
    </location>
</feature>
<dbReference type="PANTHER" id="PTHR11390">
    <property type="entry name" value="PROKARYOTIC DNA TOPOISOMERASE"/>
    <property type="match status" value="1"/>
</dbReference>
<protein>
    <recommendedName>
        <fullName evidence="2">Topo IA-type catalytic domain-containing protein</fullName>
    </recommendedName>
</protein>
<accession>A0A133XRZ3</accession>
<dbReference type="PROSITE" id="PS52039">
    <property type="entry name" value="TOPO_IA_2"/>
    <property type="match status" value="1"/>
</dbReference>
<reference evidence="3 4" key="1">
    <citation type="submission" date="2016-01" db="EMBL/GenBank/DDBJ databases">
        <authorList>
            <person name="Oliw E.H."/>
        </authorList>
    </citation>
    <scope>NUCLEOTIDE SEQUENCE [LARGE SCALE GENOMIC DNA]</scope>
    <source>
        <strain evidence="3 4">KA00635</strain>
    </source>
</reference>
<dbReference type="OrthoDB" id="9803554at2"/>
<sequence length="115" mass="12973">MWIKYLKKAKPSQQITEAKLVSENGLMAKLNLGTPATRAEIIETLKAREYIKNDGKTKLIPTDRGLFLYEYTKNLLIGSPEMTAKWETYLKGIGEGQAKAAPFVDRIKKGHSFDL</sequence>
<dbReference type="GO" id="GO:0006281">
    <property type="term" value="P:DNA repair"/>
    <property type="evidence" value="ECO:0007669"/>
    <property type="project" value="TreeGrafter"/>
</dbReference>
<evidence type="ECO:0000256" key="1">
    <source>
        <dbReference type="ARBA" id="ARBA00023235"/>
    </source>
</evidence>
<dbReference type="PATRIC" id="fig|87541.4.peg.1582"/>
<comment type="caution">
    <text evidence="3">The sequence shown here is derived from an EMBL/GenBank/DDBJ whole genome shotgun (WGS) entry which is preliminary data.</text>
</comment>
<dbReference type="SUPFAM" id="SSF56712">
    <property type="entry name" value="Prokaryotic type I DNA topoisomerase"/>
    <property type="match status" value="1"/>
</dbReference>
<keyword evidence="1" id="KW-0413">Isomerase</keyword>
<dbReference type="GO" id="GO:0043597">
    <property type="term" value="C:cytoplasmic replication fork"/>
    <property type="evidence" value="ECO:0007669"/>
    <property type="project" value="TreeGrafter"/>
</dbReference>
<dbReference type="EMBL" id="LSCQ01000090">
    <property type="protein sequence ID" value="KXB33704.1"/>
    <property type="molecule type" value="Genomic_DNA"/>
</dbReference>
<dbReference type="AlphaFoldDB" id="A0A133XRZ3"/>
<dbReference type="GO" id="GO:0006265">
    <property type="term" value="P:DNA topological change"/>
    <property type="evidence" value="ECO:0007669"/>
    <property type="project" value="InterPro"/>
</dbReference>
<dbReference type="InterPro" id="IPR023405">
    <property type="entry name" value="Topo_IA_core_domain"/>
</dbReference>
<name>A0A133XRZ3_9LACT</name>
<dbReference type="GO" id="GO:0003917">
    <property type="term" value="F:DNA topoisomerase type I (single strand cut, ATP-independent) activity"/>
    <property type="evidence" value="ECO:0007669"/>
    <property type="project" value="InterPro"/>
</dbReference>
<evidence type="ECO:0000313" key="3">
    <source>
        <dbReference type="EMBL" id="KXB33704.1"/>
    </source>
</evidence>
<dbReference type="GO" id="GO:0006310">
    <property type="term" value="P:DNA recombination"/>
    <property type="evidence" value="ECO:0007669"/>
    <property type="project" value="TreeGrafter"/>
</dbReference>
<gene>
    <name evidence="3" type="ORF">HMPREF3187_01593</name>
</gene>
<dbReference type="Proteomes" id="UP000070422">
    <property type="component" value="Unassembled WGS sequence"/>
</dbReference>
<dbReference type="STRING" id="87541.AWM71_07350"/>
<evidence type="ECO:0000259" key="2">
    <source>
        <dbReference type="PROSITE" id="PS52039"/>
    </source>
</evidence>
<dbReference type="RefSeq" id="WP_060937274.1">
    <property type="nucleotide sequence ID" value="NZ_KQ959330.1"/>
</dbReference>
<dbReference type="InterPro" id="IPR013497">
    <property type="entry name" value="Topo_IA_cen"/>
</dbReference>
<evidence type="ECO:0000313" key="4">
    <source>
        <dbReference type="Proteomes" id="UP000070422"/>
    </source>
</evidence>
<dbReference type="InterPro" id="IPR000380">
    <property type="entry name" value="Topo_IA"/>
</dbReference>
<dbReference type="InterPro" id="IPR013824">
    <property type="entry name" value="Topo_IA_cen_sub1"/>
</dbReference>
<dbReference type="Pfam" id="PF01131">
    <property type="entry name" value="Topoisom_bac"/>
    <property type="match status" value="1"/>
</dbReference>
<dbReference type="PANTHER" id="PTHR11390:SF21">
    <property type="entry name" value="DNA TOPOISOMERASE 3-ALPHA"/>
    <property type="match status" value="1"/>
</dbReference>
<proteinExistence type="predicted"/>
<organism evidence="3 4">
    <name type="scientific">Aerococcus christensenii</name>
    <dbReference type="NCBI Taxonomy" id="87541"/>
    <lineage>
        <taxon>Bacteria</taxon>
        <taxon>Bacillati</taxon>
        <taxon>Bacillota</taxon>
        <taxon>Bacilli</taxon>
        <taxon>Lactobacillales</taxon>
        <taxon>Aerococcaceae</taxon>
        <taxon>Aerococcus</taxon>
    </lineage>
</organism>
<dbReference type="GO" id="GO:0003677">
    <property type="term" value="F:DNA binding"/>
    <property type="evidence" value="ECO:0007669"/>
    <property type="project" value="InterPro"/>
</dbReference>